<feature type="domain" description="DUF7223" evidence="4">
    <location>
        <begin position="231"/>
        <end position="494"/>
    </location>
</feature>
<dbReference type="Pfam" id="PF23865">
    <property type="entry name" value="DUF7223"/>
    <property type="match status" value="1"/>
</dbReference>
<comment type="caution">
    <text evidence="5">The sequence shown here is derived from an EMBL/GenBank/DDBJ whole genome shotgun (WGS) entry which is preliminary data.</text>
</comment>
<feature type="region of interest" description="Disordered" evidence="1">
    <location>
        <begin position="33"/>
        <end position="67"/>
    </location>
</feature>
<dbReference type="EMBL" id="ML996372">
    <property type="protein sequence ID" value="KAF2726925.1"/>
    <property type="molecule type" value="Genomic_DNA"/>
</dbReference>
<dbReference type="OrthoDB" id="5382170at2759"/>
<organism evidence="5 6">
    <name type="scientific">Polyplosphaeria fusca</name>
    <dbReference type="NCBI Taxonomy" id="682080"/>
    <lineage>
        <taxon>Eukaryota</taxon>
        <taxon>Fungi</taxon>
        <taxon>Dikarya</taxon>
        <taxon>Ascomycota</taxon>
        <taxon>Pezizomycotina</taxon>
        <taxon>Dothideomycetes</taxon>
        <taxon>Pleosporomycetidae</taxon>
        <taxon>Pleosporales</taxon>
        <taxon>Tetraplosphaeriaceae</taxon>
        <taxon>Polyplosphaeria</taxon>
    </lineage>
</organism>
<sequence length="584" mass="60722">MHFQKLFSNALLLGAASASVVPLRQRDLEKFAPRSKLTDRDQPATYMDAMPFPSRPRGRRATGNTDPNDYKLSMSETWYWNMDGSSMPLAKADCSFTKNGKQPWNGRMVALEKLMDSVKDVQCSDSAVTVQWSDKDSFDAAQSNWDWVNQDNGRYLAMVLKSPNCAEGQRQTYKVSSINDDSGSLTMTMDAKAVDFNEAMPYIDFKLSTTGISTDNAPRGVMKRAEATIPVAKDFSGTNIFSQQITEGLDVSLTCGNCKTTGNFDLDFEVSFDAGAIFSGKLPFSGSLSITAQQVSATIGLDLVVSAEITSAFDKSVTFLNVPLLQNPLAVAGIANIGPTLMVNLDAKIDSITASVDLSLGSVTLSIPDGAKATLDLNGDNNSNSDFTPTFSTEAPSINADVSASAQFGPNIVLGLEATVFSTGVAAGLALAAPQLSATASIGTSQECAGVDLQADLTAQLNAFAGAGKVAEVAAENTISIIGTSTQIFSTCLTLPTDAAGEPAPAPAEPTGGPVGGTIGSVLSDSGCQQAMNNPGAVAPSLCAKDGGDASFTQAIDGFANSCCPGGTGPIDGTLGETTSKCCV</sequence>
<feature type="chain" id="PRO_5040154550" evidence="2">
    <location>
        <begin position="19"/>
        <end position="584"/>
    </location>
</feature>
<dbReference type="InterPro" id="IPR055647">
    <property type="entry name" value="DUF7223"/>
</dbReference>
<feature type="signal peptide" evidence="2">
    <location>
        <begin position="1"/>
        <end position="18"/>
    </location>
</feature>
<protein>
    <submittedName>
        <fullName evidence="5">Uncharacterized protein</fullName>
    </submittedName>
</protein>
<dbReference type="Proteomes" id="UP000799444">
    <property type="component" value="Unassembled WGS sequence"/>
</dbReference>
<dbReference type="Pfam" id="PF22974">
    <property type="entry name" value="DUF7029"/>
    <property type="match status" value="1"/>
</dbReference>
<name>A0A9P4QJM9_9PLEO</name>
<keyword evidence="2" id="KW-0732">Signal</keyword>
<reference evidence="5" key="1">
    <citation type="journal article" date="2020" name="Stud. Mycol.">
        <title>101 Dothideomycetes genomes: a test case for predicting lifestyles and emergence of pathogens.</title>
        <authorList>
            <person name="Haridas S."/>
            <person name="Albert R."/>
            <person name="Binder M."/>
            <person name="Bloem J."/>
            <person name="Labutti K."/>
            <person name="Salamov A."/>
            <person name="Andreopoulos B."/>
            <person name="Baker S."/>
            <person name="Barry K."/>
            <person name="Bills G."/>
            <person name="Bluhm B."/>
            <person name="Cannon C."/>
            <person name="Castanera R."/>
            <person name="Culley D."/>
            <person name="Daum C."/>
            <person name="Ezra D."/>
            <person name="Gonzalez J."/>
            <person name="Henrissat B."/>
            <person name="Kuo A."/>
            <person name="Liang C."/>
            <person name="Lipzen A."/>
            <person name="Lutzoni F."/>
            <person name="Magnuson J."/>
            <person name="Mondo S."/>
            <person name="Nolan M."/>
            <person name="Ohm R."/>
            <person name="Pangilinan J."/>
            <person name="Park H.-J."/>
            <person name="Ramirez L."/>
            <person name="Alfaro M."/>
            <person name="Sun H."/>
            <person name="Tritt A."/>
            <person name="Yoshinaga Y."/>
            <person name="Zwiers L.-H."/>
            <person name="Turgeon B."/>
            <person name="Goodwin S."/>
            <person name="Spatafora J."/>
            <person name="Crous P."/>
            <person name="Grigoriev I."/>
        </authorList>
    </citation>
    <scope>NUCLEOTIDE SEQUENCE</scope>
    <source>
        <strain evidence="5">CBS 125425</strain>
    </source>
</reference>
<evidence type="ECO:0000259" key="3">
    <source>
        <dbReference type="Pfam" id="PF22974"/>
    </source>
</evidence>
<dbReference type="InterPro" id="IPR054293">
    <property type="entry name" value="DUF7029"/>
</dbReference>
<feature type="domain" description="DUF7029" evidence="3">
    <location>
        <begin position="107"/>
        <end position="201"/>
    </location>
</feature>
<evidence type="ECO:0000259" key="4">
    <source>
        <dbReference type="Pfam" id="PF23865"/>
    </source>
</evidence>
<evidence type="ECO:0000256" key="1">
    <source>
        <dbReference type="SAM" id="MobiDB-lite"/>
    </source>
</evidence>
<accession>A0A9P4QJM9</accession>
<dbReference type="AlphaFoldDB" id="A0A9P4QJM9"/>
<proteinExistence type="predicted"/>
<gene>
    <name evidence="5" type="ORF">EJ04DRAFT_156070</name>
</gene>
<evidence type="ECO:0000256" key="2">
    <source>
        <dbReference type="SAM" id="SignalP"/>
    </source>
</evidence>
<evidence type="ECO:0000313" key="5">
    <source>
        <dbReference type="EMBL" id="KAF2726925.1"/>
    </source>
</evidence>
<feature type="compositionally biased region" description="Basic and acidic residues" evidence="1">
    <location>
        <begin position="33"/>
        <end position="42"/>
    </location>
</feature>
<keyword evidence="6" id="KW-1185">Reference proteome</keyword>
<evidence type="ECO:0000313" key="6">
    <source>
        <dbReference type="Proteomes" id="UP000799444"/>
    </source>
</evidence>